<dbReference type="EMBL" id="FOGN01000001">
    <property type="protein sequence ID" value="SER34662.1"/>
    <property type="molecule type" value="Genomic_DNA"/>
</dbReference>
<accession>A0A1I4KSV3</accession>
<evidence type="ECO:0000313" key="4">
    <source>
        <dbReference type="Proteomes" id="UP000186904"/>
    </source>
</evidence>
<dbReference type="Gene3D" id="1.10.10.10">
    <property type="entry name" value="Winged helix-like DNA-binding domain superfamily/Winged helix DNA-binding domain"/>
    <property type="match status" value="1"/>
</dbReference>
<reference evidence="3 4" key="1">
    <citation type="submission" date="2016-10" db="EMBL/GenBank/DDBJ databases">
        <authorList>
            <person name="de Groot N.N."/>
        </authorList>
    </citation>
    <scope>NUCLEOTIDE SEQUENCE [LARGE SCALE GENOMIC DNA]</scope>
    <source>
        <strain evidence="2 3">CGMCC 1.9095</strain>
        <strain evidence="1 4">DSM 22558</strain>
    </source>
</reference>
<keyword evidence="3" id="KW-1185">Reference proteome</keyword>
<organism evidence="2 3">
    <name type="scientific">Halopseudomonas bauzanensis</name>
    <dbReference type="NCBI Taxonomy" id="653930"/>
    <lineage>
        <taxon>Bacteria</taxon>
        <taxon>Pseudomonadati</taxon>
        <taxon>Pseudomonadota</taxon>
        <taxon>Gammaproteobacteria</taxon>
        <taxon>Pseudomonadales</taxon>
        <taxon>Pseudomonadaceae</taxon>
        <taxon>Halopseudomonas</taxon>
    </lineage>
</organism>
<protein>
    <submittedName>
        <fullName evidence="2">Uncharacterized protein</fullName>
    </submittedName>
</protein>
<dbReference type="Proteomes" id="UP000186599">
    <property type="component" value="Unassembled WGS sequence"/>
</dbReference>
<dbReference type="InterPro" id="IPR036388">
    <property type="entry name" value="WH-like_DNA-bd_sf"/>
</dbReference>
<evidence type="ECO:0000313" key="3">
    <source>
        <dbReference type="Proteomes" id="UP000186599"/>
    </source>
</evidence>
<dbReference type="InterPro" id="IPR036390">
    <property type="entry name" value="WH_DNA-bd_sf"/>
</dbReference>
<dbReference type="RefSeq" id="WP_074777382.1">
    <property type="nucleotide sequence ID" value="NZ_FOGN01000001.1"/>
</dbReference>
<sequence>MELDKFSKIAESLRQYRRAELRDFESETGAKPVDQLYVDPLPGDAVLRSVLSSNTTFLLGRKGTGKSTVFARAQSAMRERKDIISIYIDVKSLYDVLDTVDISPEDLESKGISAVAYRSHMLRKVMLGKVIVEMLKEIGAVCEKLSLWDRWTGVRRNYEDLLSSLGDIRDRIKSAKLDLHEIPVLQRITHQLRLKKQQETSLKRDQAVKIGGKASLAKVEVLTDIAESLSDFDKTLDDSDVYNEYSDVVLKSFPFSEIIEDIQSLIFGAGLVRLVAFFDDFSELSFVDQRLFVDVVLSPLNNSSNEAVKLKVAGYPGRVYYGKIDPGKSDTISLDFSDLYEATEVQEMERSASSYASRLLGTRFKVFGVDLASYFDFSSETTREDIMRLMFQASFNVPRIMGHLLHLLYLDRISKGQKITGASIRLASRKYYENTISKYFDRLNRYALEPFENKLDRHNQSQLLACLISEAKDVKRRIISKEVGGDYFKDLGQNPPTSHFTVNPGLEDMLSSLESNFFVSRYKKMRAKDNREVISYSLFLGLCESERMSWGYPEGRPFRHYFQQRCFEYTRAVHQFLSSNQTIRCNTCGMCHSMDNREKFEFFKWRCPDCQEGICSIANLSDDFKEEVALLNKDIMLEPIELDIISALNEEQRDMRAGEISALIDTTHQMVGRRTSKLKEMGLVDKEPDSEGRVRSSLTPRCEATYFGRSNDNLS</sequence>
<dbReference type="SUPFAM" id="SSF46785">
    <property type="entry name" value="Winged helix' DNA-binding domain"/>
    <property type="match status" value="1"/>
</dbReference>
<dbReference type="OrthoDB" id="5196525at2"/>
<dbReference type="Proteomes" id="UP000186904">
    <property type="component" value="Unassembled WGS sequence"/>
</dbReference>
<evidence type="ECO:0000313" key="1">
    <source>
        <dbReference type="EMBL" id="SER34662.1"/>
    </source>
</evidence>
<dbReference type="AlphaFoldDB" id="A0A1I4KSV3"/>
<gene>
    <name evidence="2" type="ORF">SAMN04487855_1355</name>
    <name evidence="1" type="ORF">SAMN05216589_0269</name>
</gene>
<name>A0A1I4KSV3_9GAMM</name>
<dbReference type="STRING" id="653930.SAMN05216589_0269"/>
<evidence type="ECO:0000313" key="2">
    <source>
        <dbReference type="EMBL" id="SFL81477.1"/>
    </source>
</evidence>
<dbReference type="EMBL" id="FOUA01000001">
    <property type="protein sequence ID" value="SFL81477.1"/>
    <property type="molecule type" value="Genomic_DNA"/>
</dbReference>
<proteinExistence type="predicted"/>
<dbReference type="CDD" id="cd15489">
    <property type="entry name" value="PHD_SF"/>
    <property type="match status" value="1"/>
</dbReference>